<keyword evidence="3" id="KW-1185">Reference proteome</keyword>
<organism evidence="2 3">
    <name type="scientific">Leucobacter viscericola</name>
    <dbReference type="NCBI Taxonomy" id="2714935"/>
    <lineage>
        <taxon>Bacteria</taxon>
        <taxon>Bacillati</taxon>
        <taxon>Actinomycetota</taxon>
        <taxon>Actinomycetes</taxon>
        <taxon>Micrococcales</taxon>
        <taxon>Microbacteriaceae</taxon>
        <taxon>Leucobacter</taxon>
    </lineage>
</organism>
<feature type="transmembrane region" description="Helical" evidence="1">
    <location>
        <begin position="123"/>
        <end position="143"/>
    </location>
</feature>
<sequence length="201" mass="22638">MSASLRIFQTHDAAGEPAPAEFVQTIVPKNSQPEPEALREFMLPLRPSRTSRSGVYFYDDPARGSGRLKVVGASGFDLPRVDEMVHLMEINRKIGMEDPARVPDVPGWVVPFVISNRSPWIRILIGLFFLFPVSLMLSVPLLVPEFSLFTKIGSLILGFALLVGLVWSFWTNVRRLPWWVKARAQAKRDGGPLPEELRVWS</sequence>
<evidence type="ECO:0000256" key="1">
    <source>
        <dbReference type="SAM" id="Phobius"/>
    </source>
</evidence>
<dbReference type="RefSeq" id="WP_166292197.1">
    <property type="nucleotide sequence ID" value="NZ_CP049863.1"/>
</dbReference>
<dbReference type="KEGG" id="lvi:G7068_12130"/>
<keyword evidence="1" id="KW-0812">Transmembrane</keyword>
<evidence type="ECO:0000313" key="3">
    <source>
        <dbReference type="Proteomes" id="UP000502677"/>
    </source>
</evidence>
<reference evidence="2 3" key="1">
    <citation type="submission" date="2020-03" db="EMBL/GenBank/DDBJ databases">
        <title>Leucobacter sp. nov., isolated from beetles.</title>
        <authorList>
            <person name="Hyun D.-W."/>
            <person name="Bae J.-W."/>
        </authorList>
    </citation>
    <scope>NUCLEOTIDE SEQUENCE [LARGE SCALE GENOMIC DNA]</scope>
    <source>
        <strain evidence="2 3">HDW9C</strain>
    </source>
</reference>
<keyword evidence="1" id="KW-1133">Transmembrane helix</keyword>
<evidence type="ECO:0000313" key="2">
    <source>
        <dbReference type="EMBL" id="QIK63857.1"/>
    </source>
</evidence>
<dbReference type="AlphaFoldDB" id="A0A6G7XHK2"/>
<name>A0A6G7XHK2_9MICO</name>
<keyword evidence="1" id="KW-0472">Membrane</keyword>
<proteinExistence type="predicted"/>
<dbReference type="Proteomes" id="UP000502677">
    <property type="component" value="Chromosome"/>
</dbReference>
<dbReference type="EMBL" id="CP049863">
    <property type="protein sequence ID" value="QIK63857.1"/>
    <property type="molecule type" value="Genomic_DNA"/>
</dbReference>
<accession>A0A6G7XHK2</accession>
<feature type="transmembrane region" description="Helical" evidence="1">
    <location>
        <begin position="155"/>
        <end position="173"/>
    </location>
</feature>
<gene>
    <name evidence="2" type="ORF">G7068_12130</name>
</gene>
<protein>
    <submittedName>
        <fullName evidence="2">Uncharacterized protein</fullName>
    </submittedName>
</protein>